<keyword evidence="2" id="KW-1185">Reference proteome</keyword>
<dbReference type="Proteomes" id="UP000706891">
    <property type="component" value="Unassembled WGS sequence"/>
</dbReference>
<proteinExistence type="predicted"/>
<sequence length="637" mass="73903">MSVNMIPRYMPKGCRYMSEDPNLLTYLQQFNKFILNKTVTGCGGTSLFLNSSIDVVIISPRLQALKDKHEQHPDTFLFHSPYTNNGKRADDIRRLMSELNSYINTHGNNPFMVCNPAKILVTLDSCDKVIDVLKKNVAVDKFLFVVDEFQCLMGDATFKGTTDMNFLIRLDSEAKNICYLSATPIQDRYLDFVPQFKGLPYIKLEWDQAVLEEPNVREIQMKKDESAEKICGKLIKDFRTNGYFERKIVNGQIVHSTEACIFLNEVRSIINIIVKNNLKPDEVTILCSDGKVSGLPKGFKAGGLCTDKYNPLNKTFTFCTKASFEGVDFYSTNAMTYVFINAGKEWQTLDIMLDIPQILGRQRLDINPFRHDAVIYYKTKPNCLSEQEFRLQQKAMELETEQFINGFNNAPDSMKERLIKLVRDRAEDKKFVDDYVDVLQENGRQTLGINTLVQMAMWNKWHQRSHYYNNSCQLMASIQSAIAKNVNRNEVKNFEAWYYSAKDNDRLKGYSDFRNTYTEYDPFILQNPFIDIRYHDWYGKLGYDKLARLNFDEQKVEQEYDYHCNHEPIIQKCREAFTVGNFYTKPEVKNILQQIYDSLGLVGKKAKAAELEGYINVQERMIKDSTGNRKEVYLILP</sequence>
<gene>
    <name evidence="1" type="ORF">H6A34_12280</name>
</gene>
<evidence type="ECO:0000313" key="1">
    <source>
        <dbReference type="EMBL" id="MBM6674648.1"/>
    </source>
</evidence>
<protein>
    <submittedName>
        <fullName evidence="1">Uncharacterized protein</fullName>
    </submittedName>
</protein>
<dbReference type="InterPro" id="IPR027417">
    <property type="entry name" value="P-loop_NTPase"/>
</dbReference>
<evidence type="ECO:0000313" key="2">
    <source>
        <dbReference type="Proteomes" id="UP000706891"/>
    </source>
</evidence>
<name>A0A938WUJ5_9BACT</name>
<dbReference type="AlphaFoldDB" id="A0A938WUJ5"/>
<comment type="caution">
    <text evidence="1">The sequence shown here is derived from an EMBL/GenBank/DDBJ whole genome shotgun (WGS) entry which is preliminary data.</text>
</comment>
<organism evidence="1 2">
    <name type="scientific">Marseilla massiliensis</name>
    <dbReference type="NCBI Taxonomy" id="1841864"/>
    <lineage>
        <taxon>Bacteria</taxon>
        <taxon>Pseudomonadati</taxon>
        <taxon>Bacteroidota</taxon>
        <taxon>Bacteroidia</taxon>
        <taxon>Bacteroidales</taxon>
        <taxon>Prevotellaceae</taxon>
        <taxon>Marseilla</taxon>
    </lineage>
</organism>
<accession>A0A938WUJ5</accession>
<dbReference type="SUPFAM" id="SSF52540">
    <property type="entry name" value="P-loop containing nucleoside triphosphate hydrolases"/>
    <property type="match status" value="1"/>
</dbReference>
<reference evidence="1" key="1">
    <citation type="submission" date="2020-08" db="EMBL/GenBank/DDBJ databases">
        <authorList>
            <person name="Cejkova D."/>
            <person name="Kubasova T."/>
            <person name="Jahodarova E."/>
            <person name="Rychlik I."/>
        </authorList>
    </citation>
    <scope>NUCLEOTIDE SEQUENCE</scope>
    <source>
        <strain evidence="1">An824</strain>
    </source>
</reference>
<dbReference type="EMBL" id="JACJJG010000107">
    <property type="protein sequence ID" value="MBM6674648.1"/>
    <property type="molecule type" value="Genomic_DNA"/>
</dbReference>
<reference evidence="1" key="2">
    <citation type="journal article" date="2021" name="Sci. Rep.">
        <title>The distribution of antibiotic resistance genes in chicken gut microbiota commensals.</title>
        <authorList>
            <person name="Juricova H."/>
            <person name="Matiasovicova J."/>
            <person name="Kubasova T."/>
            <person name="Cejkova D."/>
            <person name="Rychlik I."/>
        </authorList>
    </citation>
    <scope>NUCLEOTIDE SEQUENCE</scope>
    <source>
        <strain evidence="1">An824</strain>
    </source>
</reference>